<dbReference type="SUPFAM" id="SSF82895">
    <property type="entry name" value="TSP-1 type 1 repeat"/>
    <property type="match status" value="1"/>
</dbReference>
<proteinExistence type="predicted"/>
<dbReference type="Pfam" id="PF00090">
    <property type="entry name" value="TSP_1"/>
    <property type="match status" value="1"/>
</dbReference>
<name>A0A830HS03_9CHLO</name>
<dbReference type="PROSITE" id="PS50092">
    <property type="entry name" value="TSP1"/>
    <property type="match status" value="1"/>
</dbReference>
<dbReference type="AlphaFoldDB" id="A0A830HS03"/>
<protein>
    <submittedName>
        <fullName evidence="2">Uncharacterized protein</fullName>
    </submittedName>
</protein>
<organism evidence="2 3">
    <name type="scientific">Pycnococcus provasolii</name>
    <dbReference type="NCBI Taxonomy" id="41880"/>
    <lineage>
        <taxon>Eukaryota</taxon>
        <taxon>Viridiplantae</taxon>
        <taxon>Chlorophyta</taxon>
        <taxon>Pseudoscourfieldiophyceae</taxon>
        <taxon>Pseudoscourfieldiales</taxon>
        <taxon>Pycnococcaceae</taxon>
        <taxon>Pycnococcus</taxon>
    </lineage>
</organism>
<feature type="region of interest" description="Disordered" evidence="1">
    <location>
        <begin position="1"/>
        <end position="30"/>
    </location>
</feature>
<dbReference type="InterPro" id="IPR000884">
    <property type="entry name" value="TSP1_rpt"/>
</dbReference>
<reference evidence="2" key="1">
    <citation type="submission" date="2020-10" db="EMBL/GenBank/DDBJ databases">
        <title>Unveiling of a novel bifunctional photoreceptor, Dualchrome1, isolated from a cosmopolitan green alga.</title>
        <authorList>
            <person name="Suzuki S."/>
            <person name="Kawachi M."/>
        </authorList>
    </citation>
    <scope>NUCLEOTIDE SEQUENCE</scope>
    <source>
        <strain evidence="2">NIES 2893</strain>
    </source>
</reference>
<keyword evidence="3" id="KW-1185">Reference proteome</keyword>
<evidence type="ECO:0000313" key="3">
    <source>
        <dbReference type="Proteomes" id="UP000660262"/>
    </source>
</evidence>
<comment type="caution">
    <text evidence="2">The sequence shown here is derived from an EMBL/GenBank/DDBJ whole genome shotgun (WGS) entry which is preliminary data.</text>
</comment>
<evidence type="ECO:0000313" key="2">
    <source>
        <dbReference type="EMBL" id="GHP08530.1"/>
    </source>
</evidence>
<dbReference type="Gene3D" id="2.20.100.10">
    <property type="entry name" value="Thrombospondin type-1 (TSP1) repeat"/>
    <property type="match status" value="1"/>
</dbReference>
<dbReference type="InterPro" id="IPR036383">
    <property type="entry name" value="TSP1_rpt_sf"/>
</dbReference>
<evidence type="ECO:0000256" key="1">
    <source>
        <dbReference type="SAM" id="MobiDB-lite"/>
    </source>
</evidence>
<dbReference type="EMBL" id="BNJQ01000021">
    <property type="protein sequence ID" value="GHP08530.1"/>
    <property type="molecule type" value="Genomic_DNA"/>
</dbReference>
<dbReference type="Proteomes" id="UP000660262">
    <property type="component" value="Unassembled WGS sequence"/>
</dbReference>
<sequence length="237" mass="25313">MLLPPNTFARAKNDDPPMNTANNNVTNDDDEGVGLPFFTNHPTSSSTETNQTMSEHFGQDWPMWGVSTTNSTVNSPLAQQAALAPTPEMDDEEYSDEFELAASRGGPNRRTGRRVPGRYYGYGYGRAWTSGISTTSNIVVAPPPAPVGPPPALVAAQGPAMTSGAYVTSPQQQEVYASSSSSCRYGPWGAWSSCSAPAVGQEGLRYRSRVVLHDDGSCFDATQQGQRCVRRSGSGPL</sequence>
<gene>
    <name evidence="2" type="ORF">PPROV_000726800</name>
</gene>
<accession>A0A830HS03</accession>